<protein>
    <submittedName>
        <fullName evidence="4">DUF917 domain-containing protein</fullName>
    </submittedName>
</protein>
<evidence type="ECO:0000313" key="5">
    <source>
        <dbReference type="Proteomes" id="UP001612741"/>
    </source>
</evidence>
<dbReference type="InterPro" id="IPR024071">
    <property type="entry name" value="S-Me-THD_C_sf"/>
</dbReference>
<organism evidence="4 5">
    <name type="scientific">Nonomuraea typhae</name>
    <dbReference type="NCBI Taxonomy" id="2603600"/>
    <lineage>
        <taxon>Bacteria</taxon>
        <taxon>Bacillati</taxon>
        <taxon>Actinomycetota</taxon>
        <taxon>Actinomycetes</taxon>
        <taxon>Streptosporangiales</taxon>
        <taxon>Streptosporangiaceae</taxon>
        <taxon>Nonomuraea</taxon>
    </lineage>
</organism>
<evidence type="ECO:0000256" key="1">
    <source>
        <dbReference type="SAM" id="MobiDB-lite"/>
    </source>
</evidence>
<evidence type="ECO:0000313" key="4">
    <source>
        <dbReference type="EMBL" id="MFI6498000.1"/>
    </source>
</evidence>
<dbReference type="RefSeq" id="WP_397081261.1">
    <property type="nucleotide sequence ID" value="NZ_JBITGY010000003.1"/>
</dbReference>
<dbReference type="InterPro" id="IPR027479">
    <property type="entry name" value="S-Me-THD_N_sf"/>
</dbReference>
<sequence length="341" mass="35390">MDIDTDTLPAFARGCAVLGSGGGGVVAMARAAALQAVEDHGPVRVVQAGELDPGLLVMPAGTAGASAVMLERVTGTEEPVYLRDKVEELYGTRVGALMASEIGGANGCMAVAWAARLGLPLVDADGMSRAFPGMNQTVMQLRGISPTPAVVCDERGRTLVIDRVTGRWLERLVRSSLEAFGGQVASTEYVLRGHQVATATALGSVSRALRLGTDLPAPLITGKIAEADDAILVEGLGADQGRLVRLEAGSEFLAVLEDGRPLACVPDVIALIDTRTGEVVQAEQVRYGLRVGVVRLLCDPIWYTPEGLRLAGPEAFGLTGLQSPPPSPPGFPCRAGTGESS</sequence>
<feature type="domain" description="S-Me-THD-like C-terminal" evidence="3">
    <location>
        <begin position="231"/>
        <end position="318"/>
    </location>
</feature>
<dbReference type="SUPFAM" id="SSF160991">
    <property type="entry name" value="CV3147-like"/>
    <property type="match status" value="1"/>
</dbReference>
<accession>A0ABW7YQ28</accession>
<comment type="caution">
    <text evidence="4">The sequence shown here is derived from an EMBL/GenBank/DDBJ whole genome shotgun (WGS) entry which is preliminary data.</text>
</comment>
<feature type="domain" description="S-Me-THD N-terminal" evidence="2">
    <location>
        <begin position="8"/>
        <end position="162"/>
    </location>
</feature>
<name>A0ABW7YQ28_9ACTN</name>
<dbReference type="Pfam" id="PF20906">
    <property type="entry name" value="S-Me-THD_C"/>
    <property type="match status" value="1"/>
</dbReference>
<dbReference type="Gene3D" id="2.40.390.10">
    <property type="entry name" value="CV3147-like"/>
    <property type="match status" value="1"/>
</dbReference>
<dbReference type="Gene3D" id="3.40.1610.10">
    <property type="entry name" value="CV3147-like domain"/>
    <property type="match status" value="1"/>
</dbReference>
<dbReference type="InterPro" id="IPR048350">
    <property type="entry name" value="S-Me-THD-like_C"/>
</dbReference>
<dbReference type="InterPro" id="IPR010318">
    <property type="entry name" value="S-Me-THD_N"/>
</dbReference>
<keyword evidence="5" id="KW-1185">Reference proteome</keyword>
<proteinExistence type="predicted"/>
<evidence type="ECO:0000259" key="3">
    <source>
        <dbReference type="Pfam" id="PF20906"/>
    </source>
</evidence>
<gene>
    <name evidence="4" type="ORF">ACIBG2_11470</name>
</gene>
<dbReference type="Proteomes" id="UP001612741">
    <property type="component" value="Unassembled WGS sequence"/>
</dbReference>
<evidence type="ECO:0000259" key="2">
    <source>
        <dbReference type="Pfam" id="PF06032"/>
    </source>
</evidence>
<reference evidence="4 5" key="1">
    <citation type="submission" date="2024-10" db="EMBL/GenBank/DDBJ databases">
        <title>The Natural Products Discovery Center: Release of the First 8490 Sequenced Strains for Exploring Actinobacteria Biosynthetic Diversity.</title>
        <authorList>
            <person name="Kalkreuter E."/>
            <person name="Kautsar S.A."/>
            <person name="Yang D."/>
            <person name="Bader C.D."/>
            <person name="Teijaro C.N."/>
            <person name="Fluegel L."/>
            <person name="Davis C.M."/>
            <person name="Simpson J.R."/>
            <person name="Lauterbach L."/>
            <person name="Steele A.D."/>
            <person name="Gui C."/>
            <person name="Meng S."/>
            <person name="Li G."/>
            <person name="Viehrig K."/>
            <person name="Ye F."/>
            <person name="Su P."/>
            <person name="Kiefer A.F."/>
            <person name="Nichols A."/>
            <person name="Cepeda A.J."/>
            <person name="Yan W."/>
            <person name="Fan B."/>
            <person name="Jiang Y."/>
            <person name="Adhikari A."/>
            <person name="Zheng C.-J."/>
            <person name="Schuster L."/>
            <person name="Cowan T.M."/>
            <person name="Smanski M.J."/>
            <person name="Chevrette M.G."/>
            <person name="De Carvalho L.P.S."/>
            <person name="Shen B."/>
        </authorList>
    </citation>
    <scope>NUCLEOTIDE SEQUENCE [LARGE SCALE GENOMIC DNA]</scope>
    <source>
        <strain evidence="4 5">NPDC050545</strain>
    </source>
</reference>
<feature type="region of interest" description="Disordered" evidence="1">
    <location>
        <begin position="319"/>
        <end position="341"/>
    </location>
</feature>
<dbReference type="Pfam" id="PF06032">
    <property type="entry name" value="S-Me-THD_N"/>
    <property type="match status" value="1"/>
</dbReference>
<dbReference type="EMBL" id="JBITGY010000003">
    <property type="protein sequence ID" value="MFI6498000.1"/>
    <property type="molecule type" value="Genomic_DNA"/>
</dbReference>